<reference evidence="2 3" key="1">
    <citation type="submission" date="2020-06" db="EMBL/GenBank/DDBJ databases">
        <title>Transcriptomic and genomic resources for Thalictrum thalictroides and T. hernandezii: Facilitating candidate gene discovery in an emerging model plant lineage.</title>
        <authorList>
            <person name="Arias T."/>
            <person name="Riano-Pachon D.M."/>
            <person name="Di Stilio V.S."/>
        </authorList>
    </citation>
    <scope>NUCLEOTIDE SEQUENCE [LARGE SCALE GENOMIC DNA]</scope>
    <source>
        <strain evidence="3">cv. WT478/WT964</strain>
        <tissue evidence="2">Leaves</tissue>
    </source>
</reference>
<comment type="caution">
    <text evidence="2">The sequence shown here is derived from an EMBL/GenBank/DDBJ whole genome shotgun (WGS) entry which is preliminary data.</text>
</comment>
<protein>
    <recommendedName>
        <fullName evidence="1">RNase H type-1 domain-containing protein</fullName>
    </recommendedName>
</protein>
<sequence>MEGEVLCAYSGNDICNSVFHQEGLKLALFLNVRSLEVASDFLSVTRAINKLEKPPWDCEDQFKRIWDLAYDFAQIIFYHVFRETNRAADFLARIGTDQDSSILYFISPLCRELCSIVEDDKNNKVYLRFNQY</sequence>
<dbReference type="PANTHER" id="PTHR47723:SF19">
    <property type="entry name" value="POLYNUCLEOTIDYL TRANSFERASE, RIBONUCLEASE H-LIKE SUPERFAMILY PROTEIN"/>
    <property type="match status" value="1"/>
</dbReference>
<dbReference type="GO" id="GO:0003676">
    <property type="term" value="F:nucleic acid binding"/>
    <property type="evidence" value="ECO:0007669"/>
    <property type="project" value="InterPro"/>
</dbReference>
<accession>A0A7J6V3D3</accession>
<name>A0A7J6V3D3_THATH</name>
<evidence type="ECO:0000313" key="2">
    <source>
        <dbReference type="EMBL" id="KAF5179436.1"/>
    </source>
</evidence>
<dbReference type="InterPro" id="IPR044730">
    <property type="entry name" value="RNase_H-like_dom_plant"/>
</dbReference>
<dbReference type="InterPro" id="IPR053151">
    <property type="entry name" value="RNase_H-like"/>
</dbReference>
<dbReference type="Proteomes" id="UP000554482">
    <property type="component" value="Unassembled WGS sequence"/>
</dbReference>
<dbReference type="Pfam" id="PF13456">
    <property type="entry name" value="RVT_3"/>
    <property type="match status" value="1"/>
</dbReference>
<gene>
    <name evidence="2" type="ORF">FRX31_030977</name>
</gene>
<dbReference type="SUPFAM" id="SSF53098">
    <property type="entry name" value="Ribonuclease H-like"/>
    <property type="match status" value="1"/>
</dbReference>
<dbReference type="InterPro" id="IPR002156">
    <property type="entry name" value="RNaseH_domain"/>
</dbReference>
<organism evidence="2 3">
    <name type="scientific">Thalictrum thalictroides</name>
    <name type="common">Rue-anemone</name>
    <name type="synonym">Anemone thalictroides</name>
    <dbReference type="NCBI Taxonomy" id="46969"/>
    <lineage>
        <taxon>Eukaryota</taxon>
        <taxon>Viridiplantae</taxon>
        <taxon>Streptophyta</taxon>
        <taxon>Embryophyta</taxon>
        <taxon>Tracheophyta</taxon>
        <taxon>Spermatophyta</taxon>
        <taxon>Magnoliopsida</taxon>
        <taxon>Ranunculales</taxon>
        <taxon>Ranunculaceae</taxon>
        <taxon>Thalictroideae</taxon>
        <taxon>Thalictrum</taxon>
    </lineage>
</organism>
<dbReference type="AlphaFoldDB" id="A0A7J6V3D3"/>
<dbReference type="InterPro" id="IPR012337">
    <property type="entry name" value="RNaseH-like_sf"/>
</dbReference>
<dbReference type="PANTHER" id="PTHR47723">
    <property type="entry name" value="OS05G0353850 PROTEIN"/>
    <property type="match status" value="1"/>
</dbReference>
<keyword evidence="3" id="KW-1185">Reference proteome</keyword>
<dbReference type="GO" id="GO:0004523">
    <property type="term" value="F:RNA-DNA hybrid ribonuclease activity"/>
    <property type="evidence" value="ECO:0007669"/>
    <property type="project" value="InterPro"/>
</dbReference>
<dbReference type="CDD" id="cd06222">
    <property type="entry name" value="RNase_H_like"/>
    <property type="match status" value="1"/>
</dbReference>
<feature type="domain" description="RNase H type-1" evidence="1">
    <location>
        <begin position="22"/>
        <end position="93"/>
    </location>
</feature>
<feature type="non-terminal residue" evidence="2">
    <location>
        <position position="132"/>
    </location>
</feature>
<evidence type="ECO:0000259" key="1">
    <source>
        <dbReference type="Pfam" id="PF13456"/>
    </source>
</evidence>
<dbReference type="Gene3D" id="3.30.420.10">
    <property type="entry name" value="Ribonuclease H-like superfamily/Ribonuclease H"/>
    <property type="match status" value="1"/>
</dbReference>
<proteinExistence type="predicted"/>
<dbReference type="EMBL" id="JABWDY010038765">
    <property type="protein sequence ID" value="KAF5179436.1"/>
    <property type="molecule type" value="Genomic_DNA"/>
</dbReference>
<dbReference type="InterPro" id="IPR036397">
    <property type="entry name" value="RNaseH_sf"/>
</dbReference>
<evidence type="ECO:0000313" key="3">
    <source>
        <dbReference type="Proteomes" id="UP000554482"/>
    </source>
</evidence>
<dbReference type="OrthoDB" id="1728954at2759"/>